<dbReference type="SUPFAM" id="SSF46955">
    <property type="entry name" value="Putative DNA-binding domain"/>
    <property type="match status" value="1"/>
</dbReference>
<evidence type="ECO:0000259" key="5">
    <source>
        <dbReference type="PROSITE" id="PS50937"/>
    </source>
</evidence>
<keyword evidence="4" id="KW-0804">Transcription</keyword>
<accession>A0A510V6P3</accession>
<sequence length="256" mass="26808">MSYRIAEVAELVGVPATTLRYYEDIGLIAQPARGGNGYRSYDDADLARLRFITATKNLGIPLTDVAELAKAYDVEDCSTVAHQVVEMVARRLAETQTRIGELVALAAQLQTVSARLADAPTSGPCGDGCPCATAAPAPLADRRTFVPLTRGPVVAEPGAHVIACSLDAGSVPDRVADWQALVARAVSREPITGGVALQFVASPELVAELARLAAAEQDCCTFFTFTLTMTTGQVRLEVQAPDSAADVVAAMFGTAA</sequence>
<proteinExistence type="predicted"/>
<dbReference type="AlphaFoldDB" id="A0A510V6P3"/>
<dbReference type="OrthoDB" id="5242095at2"/>
<dbReference type="Proteomes" id="UP000321118">
    <property type="component" value="Unassembled WGS sequence"/>
</dbReference>
<dbReference type="GO" id="GO:0003677">
    <property type="term" value="F:DNA binding"/>
    <property type="evidence" value="ECO:0007669"/>
    <property type="project" value="UniProtKB-KW"/>
</dbReference>
<evidence type="ECO:0000256" key="3">
    <source>
        <dbReference type="ARBA" id="ARBA00023125"/>
    </source>
</evidence>
<dbReference type="PANTHER" id="PTHR30204:SF69">
    <property type="entry name" value="MERR-FAMILY TRANSCRIPTIONAL REGULATOR"/>
    <property type="match status" value="1"/>
</dbReference>
<evidence type="ECO:0000256" key="4">
    <source>
        <dbReference type="ARBA" id="ARBA00023163"/>
    </source>
</evidence>
<dbReference type="InterPro" id="IPR000551">
    <property type="entry name" value="MerR-type_HTH_dom"/>
</dbReference>
<name>A0A510V6P3_9CELL</name>
<evidence type="ECO:0000256" key="2">
    <source>
        <dbReference type="ARBA" id="ARBA00023015"/>
    </source>
</evidence>
<organism evidence="6 7">
    <name type="scientific">Cellulomonas xylanilytica</name>
    <dbReference type="NCBI Taxonomy" id="233583"/>
    <lineage>
        <taxon>Bacteria</taxon>
        <taxon>Bacillati</taxon>
        <taxon>Actinomycetota</taxon>
        <taxon>Actinomycetes</taxon>
        <taxon>Micrococcales</taxon>
        <taxon>Cellulomonadaceae</taxon>
        <taxon>Cellulomonas</taxon>
    </lineage>
</organism>
<dbReference type="PRINTS" id="PR00040">
    <property type="entry name" value="HTHMERR"/>
</dbReference>
<reference evidence="6 7" key="1">
    <citation type="submission" date="2019-07" db="EMBL/GenBank/DDBJ databases">
        <title>Whole genome shotgun sequence of Cellulomonas xylanilytica NBRC 101102.</title>
        <authorList>
            <person name="Hosoyama A."/>
            <person name="Uohara A."/>
            <person name="Ohji S."/>
            <person name="Ichikawa N."/>
        </authorList>
    </citation>
    <scope>NUCLEOTIDE SEQUENCE [LARGE SCALE GENOMIC DNA]</scope>
    <source>
        <strain evidence="6 7">NBRC 101102</strain>
    </source>
</reference>
<keyword evidence="7" id="KW-1185">Reference proteome</keyword>
<keyword evidence="1" id="KW-0678">Repressor</keyword>
<dbReference type="PANTHER" id="PTHR30204">
    <property type="entry name" value="REDOX-CYCLING DRUG-SENSING TRANSCRIPTIONAL ACTIVATOR SOXR"/>
    <property type="match status" value="1"/>
</dbReference>
<dbReference type="Gene3D" id="1.10.1660.10">
    <property type="match status" value="1"/>
</dbReference>
<dbReference type="SMART" id="SM00422">
    <property type="entry name" value="HTH_MERR"/>
    <property type="match status" value="1"/>
</dbReference>
<protein>
    <recommendedName>
        <fullName evidence="5">HTH merR-type domain-containing protein</fullName>
    </recommendedName>
</protein>
<dbReference type="Pfam" id="PF13411">
    <property type="entry name" value="MerR_1"/>
    <property type="match status" value="1"/>
</dbReference>
<dbReference type="InterPro" id="IPR009061">
    <property type="entry name" value="DNA-bd_dom_put_sf"/>
</dbReference>
<evidence type="ECO:0000313" key="7">
    <source>
        <dbReference type="Proteomes" id="UP000321118"/>
    </source>
</evidence>
<dbReference type="GO" id="GO:0003700">
    <property type="term" value="F:DNA-binding transcription factor activity"/>
    <property type="evidence" value="ECO:0007669"/>
    <property type="project" value="InterPro"/>
</dbReference>
<comment type="caution">
    <text evidence="6">The sequence shown here is derived from an EMBL/GenBank/DDBJ whole genome shotgun (WGS) entry which is preliminary data.</text>
</comment>
<evidence type="ECO:0000256" key="1">
    <source>
        <dbReference type="ARBA" id="ARBA00022491"/>
    </source>
</evidence>
<gene>
    <name evidence="6" type="ORF">CXY01_29860</name>
</gene>
<feature type="domain" description="HTH merR-type" evidence="5">
    <location>
        <begin position="1"/>
        <end position="71"/>
    </location>
</feature>
<dbReference type="RefSeq" id="WP_146928412.1">
    <property type="nucleotide sequence ID" value="NZ_BJUB01000009.1"/>
</dbReference>
<dbReference type="InterPro" id="IPR047057">
    <property type="entry name" value="MerR_fam"/>
</dbReference>
<evidence type="ECO:0000313" key="6">
    <source>
        <dbReference type="EMBL" id="GEK22466.1"/>
    </source>
</evidence>
<keyword evidence="2" id="KW-0805">Transcription regulation</keyword>
<dbReference type="PROSITE" id="PS50937">
    <property type="entry name" value="HTH_MERR_2"/>
    <property type="match status" value="1"/>
</dbReference>
<dbReference type="EMBL" id="BJUB01000009">
    <property type="protein sequence ID" value="GEK22466.1"/>
    <property type="molecule type" value="Genomic_DNA"/>
</dbReference>
<keyword evidence="3" id="KW-0238">DNA-binding</keyword>